<feature type="non-terminal residue" evidence="3">
    <location>
        <position position="206"/>
    </location>
</feature>
<gene>
    <name evidence="3" type="ORF">Micbo1qcDRAFT_154899</name>
</gene>
<keyword evidence="4" id="KW-1185">Reference proteome</keyword>
<feature type="compositionally biased region" description="Basic and acidic residues" evidence="1">
    <location>
        <begin position="70"/>
        <end position="80"/>
    </location>
</feature>
<organism evidence="3 4">
    <name type="scientific">Microdochium bolleyi</name>
    <dbReference type="NCBI Taxonomy" id="196109"/>
    <lineage>
        <taxon>Eukaryota</taxon>
        <taxon>Fungi</taxon>
        <taxon>Dikarya</taxon>
        <taxon>Ascomycota</taxon>
        <taxon>Pezizomycotina</taxon>
        <taxon>Sordariomycetes</taxon>
        <taxon>Xylariomycetidae</taxon>
        <taxon>Xylariales</taxon>
        <taxon>Microdochiaceae</taxon>
        <taxon>Microdochium</taxon>
    </lineage>
</organism>
<dbReference type="Pfam" id="PF10544">
    <property type="entry name" value="T5orf172"/>
    <property type="match status" value="1"/>
</dbReference>
<protein>
    <recommendedName>
        <fullName evidence="2">Bacteriophage T5 Orf172 DNA-binding domain-containing protein</fullName>
    </recommendedName>
</protein>
<feature type="region of interest" description="Disordered" evidence="1">
    <location>
        <begin position="1"/>
        <end position="80"/>
    </location>
</feature>
<evidence type="ECO:0000313" key="3">
    <source>
        <dbReference type="EMBL" id="KXJ96352.1"/>
    </source>
</evidence>
<dbReference type="PANTHER" id="PTHR28094">
    <property type="entry name" value="MEIOTICALLY UP-REGULATED GENE 113 PROTEIN"/>
    <property type="match status" value="1"/>
</dbReference>
<feature type="compositionally biased region" description="Basic and acidic residues" evidence="1">
    <location>
        <begin position="1"/>
        <end position="20"/>
    </location>
</feature>
<evidence type="ECO:0000259" key="2">
    <source>
        <dbReference type="SMART" id="SM00974"/>
    </source>
</evidence>
<dbReference type="InParanoid" id="A0A136JGS1"/>
<evidence type="ECO:0000256" key="1">
    <source>
        <dbReference type="SAM" id="MobiDB-lite"/>
    </source>
</evidence>
<dbReference type="SMART" id="SM00974">
    <property type="entry name" value="T5orf172"/>
    <property type="match status" value="1"/>
</dbReference>
<dbReference type="PANTHER" id="PTHR28094:SF1">
    <property type="entry name" value="MEIOTICALLY UP-REGULATED GENE 113 PROTEIN"/>
    <property type="match status" value="1"/>
</dbReference>
<dbReference type="OrthoDB" id="3511049at2759"/>
<proteinExistence type="predicted"/>
<dbReference type="InterPro" id="IPR018306">
    <property type="entry name" value="Phage_T5_Orf172_DNA-bd"/>
</dbReference>
<feature type="domain" description="Bacteriophage T5 Orf172 DNA-binding" evidence="2">
    <location>
        <begin position="117"/>
        <end position="205"/>
    </location>
</feature>
<dbReference type="Proteomes" id="UP000070501">
    <property type="component" value="Unassembled WGS sequence"/>
</dbReference>
<dbReference type="EMBL" id="KQ964245">
    <property type="protein sequence ID" value="KXJ96352.1"/>
    <property type="molecule type" value="Genomic_DNA"/>
</dbReference>
<dbReference type="AlphaFoldDB" id="A0A136JGS1"/>
<name>A0A136JGS1_9PEZI</name>
<accession>A0A136JGS1</accession>
<sequence length="206" mass="23894">MTKPESKPEIEEAVVKENSPKENAVSASPERHYSKQDQVQVITDKKPKTPAQTPVGPNKEVQLFTPYKPGGEHDESKDSPAKSMLKAIWAGYRFEPRQKGEGPNKTSPGYIYAYELKSCPGYIKIGRSISTSRIDEWAKCGETPVELFWCEMRHRTWFLEDMIQFHLGHLRRKKEKCFGCDNEGRVHKEWFEIDKKKAQECVEFWQ</sequence>
<evidence type="ECO:0000313" key="4">
    <source>
        <dbReference type="Proteomes" id="UP000070501"/>
    </source>
</evidence>
<dbReference type="InterPro" id="IPR053006">
    <property type="entry name" value="Meiosis_regulatory"/>
</dbReference>
<reference evidence="4" key="1">
    <citation type="submission" date="2016-02" db="EMBL/GenBank/DDBJ databases">
        <title>Draft genome sequence of Microdochium bolleyi, a fungal endophyte of beachgrass.</title>
        <authorList>
            <consortium name="DOE Joint Genome Institute"/>
            <person name="David A.S."/>
            <person name="May G."/>
            <person name="Haridas S."/>
            <person name="Lim J."/>
            <person name="Wang M."/>
            <person name="Labutti K."/>
            <person name="Lipzen A."/>
            <person name="Barry K."/>
            <person name="Grigoriev I.V."/>
        </authorList>
    </citation>
    <scope>NUCLEOTIDE SEQUENCE [LARGE SCALE GENOMIC DNA]</scope>
    <source>
        <strain evidence="4">J235TASD1</strain>
    </source>
</reference>